<evidence type="ECO:0000256" key="1">
    <source>
        <dbReference type="ARBA" id="ARBA00004123"/>
    </source>
</evidence>
<comment type="similarity">
    <text evidence="2">Belongs to the TFIIB family.</text>
</comment>
<accession>A0ABR4N4A1</accession>
<evidence type="ECO:0000259" key="13">
    <source>
        <dbReference type="PROSITE" id="PS51134"/>
    </source>
</evidence>
<keyword evidence="6" id="KW-0805">Transcription regulation</keyword>
<evidence type="ECO:0000256" key="5">
    <source>
        <dbReference type="ARBA" id="ARBA00022833"/>
    </source>
</evidence>
<dbReference type="SMART" id="SM00385">
    <property type="entry name" value="CYCLIN"/>
    <property type="match status" value="2"/>
</dbReference>
<dbReference type="InterPro" id="IPR013137">
    <property type="entry name" value="Znf_TFIIB"/>
</dbReference>
<evidence type="ECO:0000313" key="15">
    <source>
        <dbReference type="Proteomes" id="UP001527925"/>
    </source>
</evidence>
<evidence type="ECO:0000256" key="4">
    <source>
        <dbReference type="ARBA" id="ARBA00022771"/>
    </source>
</evidence>
<feature type="compositionally biased region" description="Acidic residues" evidence="12">
    <location>
        <begin position="361"/>
        <end position="376"/>
    </location>
</feature>
<evidence type="ECO:0000256" key="10">
    <source>
        <dbReference type="ARBA" id="ARBA00031009"/>
    </source>
</evidence>
<dbReference type="PANTHER" id="PTHR11618:SF4">
    <property type="entry name" value="TRANSCRIPTION FACTOR IIIB 90 KDA SUBUNIT"/>
    <property type="match status" value="1"/>
</dbReference>
<dbReference type="Gene3D" id="2.20.25.10">
    <property type="match status" value="1"/>
</dbReference>
<evidence type="ECO:0000256" key="2">
    <source>
        <dbReference type="ARBA" id="ARBA00010857"/>
    </source>
</evidence>
<keyword evidence="4 11" id="KW-0863">Zinc-finger</keyword>
<keyword evidence="15" id="KW-1185">Reference proteome</keyword>
<feature type="region of interest" description="Disordered" evidence="12">
    <location>
        <begin position="308"/>
        <end position="388"/>
    </location>
</feature>
<feature type="region of interest" description="Disordered" evidence="12">
    <location>
        <begin position="456"/>
        <end position="486"/>
    </location>
</feature>
<evidence type="ECO:0000256" key="3">
    <source>
        <dbReference type="ARBA" id="ARBA00022723"/>
    </source>
</evidence>
<dbReference type="InterPro" id="IPR011665">
    <property type="entry name" value="BRF1_TBP-bd_dom"/>
</dbReference>
<comment type="subcellular location">
    <subcellularLocation>
        <location evidence="1">Nucleus</location>
    </subcellularLocation>
</comment>
<dbReference type="EMBL" id="JADGIZ020000034">
    <property type="protein sequence ID" value="KAL2914363.1"/>
    <property type="molecule type" value="Genomic_DNA"/>
</dbReference>
<dbReference type="Gene3D" id="1.10.472.10">
    <property type="entry name" value="Cyclin-like"/>
    <property type="match status" value="2"/>
</dbReference>
<dbReference type="Pfam" id="PF07741">
    <property type="entry name" value="BRF1"/>
    <property type="match status" value="1"/>
</dbReference>
<feature type="compositionally biased region" description="Basic and acidic residues" evidence="12">
    <location>
        <begin position="377"/>
        <end position="388"/>
    </location>
</feature>
<dbReference type="PROSITE" id="PS51134">
    <property type="entry name" value="ZF_TFIIB"/>
    <property type="match status" value="1"/>
</dbReference>
<dbReference type="Pfam" id="PF00382">
    <property type="entry name" value="TFIIB"/>
    <property type="match status" value="2"/>
</dbReference>
<dbReference type="PANTHER" id="PTHR11618">
    <property type="entry name" value="TRANSCRIPTION INITIATION FACTOR IIB-RELATED"/>
    <property type="match status" value="1"/>
</dbReference>
<keyword evidence="8" id="KW-0804">Transcription</keyword>
<sequence length="542" mass="59953">MPSCSNCGPTEAETDDHLGHVVCVKCGGVLEENTIVSEVTFSETAKGSAIADGFQLTTGQARAQSRGTFGLIRTGGQESRQQTIQNGHRRIQEVASQPQIRMSERLVSQAQRYFNVAVANNFTKGRKAGNVVAACLYIVCRQAQTAHMLIDFADALSTNVYQVGATFLALCKVAGIVKMPLIDPSLYISRFVDKLDFGEEKQNIIKDANRLVQRMNRDWMQIGRRPSGICAASLFIAARMHGFSRTIREIIMVVKICEGTLRKRLKEFQETPSSQLSVTDFQTIWLEGEKDPPSYAPPKNRKLEQQYSDADPPELKSPTQTIAPSGSTAGVGPSQASTTSAREVSKMNSDGDDIAGSGGGDDNEGDDDEINEEALLEETKGILDREGKLGVLKELAQELASNEGDDDMERLSDLDDDDEIKAIIDVTPEEVEFKEAVWMEENRDWVLRQEAKRALEREGIAEKRKPRKRQKSSKRFDASTPAEATKNMIKSKPALSKKINYDVIDTLAPALLIHFVANAADHIAQFEKTEKIDAEEQFDVNY</sequence>
<evidence type="ECO:0000313" key="14">
    <source>
        <dbReference type="EMBL" id="KAL2914363.1"/>
    </source>
</evidence>
<keyword evidence="7" id="KW-0010">Activator</keyword>
<dbReference type="Proteomes" id="UP001527925">
    <property type="component" value="Unassembled WGS sequence"/>
</dbReference>
<keyword evidence="9" id="KW-0539">Nucleus</keyword>
<protein>
    <recommendedName>
        <fullName evidence="10">B-related factor 1</fullName>
    </recommendedName>
</protein>
<feature type="compositionally biased region" description="Polar residues" evidence="12">
    <location>
        <begin position="317"/>
        <end position="348"/>
    </location>
</feature>
<dbReference type="InterPro" id="IPR000812">
    <property type="entry name" value="TFIIB"/>
</dbReference>
<gene>
    <name evidence="14" type="primary">BRF1</name>
    <name evidence="14" type="ORF">HK105_206135</name>
</gene>
<dbReference type="InterPro" id="IPR036915">
    <property type="entry name" value="Cyclin-like_sf"/>
</dbReference>
<evidence type="ECO:0000256" key="6">
    <source>
        <dbReference type="ARBA" id="ARBA00023015"/>
    </source>
</evidence>
<name>A0ABR4N4A1_9FUNG</name>
<feature type="domain" description="TFIIB-type" evidence="13">
    <location>
        <begin position="1"/>
        <end position="31"/>
    </location>
</feature>
<proteinExistence type="inferred from homology"/>
<dbReference type="Gene3D" id="1.20.5.650">
    <property type="entry name" value="Single helix bin"/>
    <property type="match status" value="1"/>
</dbReference>
<dbReference type="InterPro" id="IPR013763">
    <property type="entry name" value="Cyclin-like_dom"/>
</dbReference>
<evidence type="ECO:0000256" key="9">
    <source>
        <dbReference type="ARBA" id="ARBA00023242"/>
    </source>
</evidence>
<evidence type="ECO:0000256" key="8">
    <source>
        <dbReference type="ARBA" id="ARBA00023163"/>
    </source>
</evidence>
<comment type="caution">
    <text evidence="14">The sequence shown here is derived from an EMBL/GenBank/DDBJ whole genome shotgun (WGS) entry which is preliminary data.</text>
</comment>
<keyword evidence="5" id="KW-0862">Zinc</keyword>
<organism evidence="14 15">
    <name type="scientific">Polyrhizophydium stewartii</name>
    <dbReference type="NCBI Taxonomy" id="2732419"/>
    <lineage>
        <taxon>Eukaryota</taxon>
        <taxon>Fungi</taxon>
        <taxon>Fungi incertae sedis</taxon>
        <taxon>Chytridiomycota</taxon>
        <taxon>Chytridiomycota incertae sedis</taxon>
        <taxon>Chytridiomycetes</taxon>
        <taxon>Rhizophydiales</taxon>
        <taxon>Rhizophydiales incertae sedis</taxon>
        <taxon>Polyrhizophydium</taxon>
    </lineage>
</organism>
<dbReference type="PRINTS" id="PR00685">
    <property type="entry name" value="TIFACTORIIB"/>
</dbReference>
<keyword evidence="3" id="KW-0479">Metal-binding</keyword>
<evidence type="ECO:0000256" key="12">
    <source>
        <dbReference type="SAM" id="MobiDB-lite"/>
    </source>
</evidence>
<dbReference type="CDD" id="cd20553">
    <property type="entry name" value="CYCLIN_TFIIIB90_rpt1"/>
    <property type="match status" value="1"/>
</dbReference>
<evidence type="ECO:0000256" key="7">
    <source>
        <dbReference type="ARBA" id="ARBA00023159"/>
    </source>
</evidence>
<dbReference type="InterPro" id="IPR013150">
    <property type="entry name" value="TFIIB_cyclin"/>
</dbReference>
<dbReference type="CDD" id="cd20554">
    <property type="entry name" value="CYCLIN_TFIIIB90_rpt2"/>
    <property type="match status" value="1"/>
</dbReference>
<dbReference type="SUPFAM" id="SSF57783">
    <property type="entry name" value="Zinc beta-ribbon"/>
    <property type="match status" value="1"/>
</dbReference>
<reference evidence="14 15" key="1">
    <citation type="submission" date="2023-09" db="EMBL/GenBank/DDBJ databases">
        <title>Pangenome analysis of Batrachochytrium dendrobatidis and related Chytrids.</title>
        <authorList>
            <person name="Yacoub M.N."/>
            <person name="Stajich J.E."/>
            <person name="James T.Y."/>
        </authorList>
    </citation>
    <scope>NUCLEOTIDE SEQUENCE [LARGE SCALE GENOMIC DNA]</scope>
    <source>
        <strain evidence="14 15">JEL0888</strain>
    </source>
</reference>
<feature type="compositionally biased region" description="Basic residues" evidence="12">
    <location>
        <begin position="464"/>
        <end position="473"/>
    </location>
</feature>
<evidence type="ECO:0000256" key="11">
    <source>
        <dbReference type="PROSITE-ProRule" id="PRU00469"/>
    </source>
</evidence>
<dbReference type="SUPFAM" id="SSF47954">
    <property type="entry name" value="Cyclin-like"/>
    <property type="match status" value="2"/>
</dbReference>